<reference evidence="8 9" key="1">
    <citation type="submission" date="2017-05" db="EMBL/GenBank/DDBJ databases">
        <authorList>
            <person name="Song R."/>
            <person name="Chenine A.L."/>
            <person name="Ruprecht R.M."/>
        </authorList>
    </citation>
    <scope>NUCLEOTIDE SEQUENCE [LARGE SCALE GENOMIC DNA]</scope>
    <source>
        <strain evidence="8 9">CECT 8899</strain>
    </source>
</reference>
<evidence type="ECO:0000259" key="7">
    <source>
        <dbReference type="Pfam" id="PF13860"/>
    </source>
</evidence>
<keyword evidence="3 5" id="KW-1005">Bacterial flagellum biogenesis</keyword>
<evidence type="ECO:0000256" key="2">
    <source>
        <dbReference type="ARBA" id="ARBA00016013"/>
    </source>
</evidence>
<dbReference type="EMBL" id="FXZK01000004">
    <property type="protein sequence ID" value="SMY08246.1"/>
    <property type="molecule type" value="Genomic_DNA"/>
</dbReference>
<evidence type="ECO:0000256" key="1">
    <source>
        <dbReference type="ARBA" id="ARBA00010577"/>
    </source>
</evidence>
<organism evidence="8 9">
    <name type="scientific">Flavimaricola marinus</name>
    <dbReference type="NCBI Taxonomy" id="1819565"/>
    <lineage>
        <taxon>Bacteria</taxon>
        <taxon>Pseudomonadati</taxon>
        <taxon>Pseudomonadota</taxon>
        <taxon>Alphaproteobacteria</taxon>
        <taxon>Rhodobacterales</taxon>
        <taxon>Paracoccaceae</taxon>
        <taxon>Flavimaricola</taxon>
    </lineage>
</organism>
<protein>
    <recommendedName>
        <fullName evidence="2 5">Basal-body rod modification protein FlgD</fullName>
    </recommendedName>
</protein>
<evidence type="ECO:0000313" key="9">
    <source>
        <dbReference type="Proteomes" id="UP000201613"/>
    </source>
</evidence>
<evidence type="ECO:0000256" key="3">
    <source>
        <dbReference type="ARBA" id="ARBA00022795"/>
    </source>
</evidence>
<evidence type="ECO:0000256" key="5">
    <source>
        <dbReference type="RuleBase" id="RU362076"/>
    </source>
</evidence>
<proteinExistence type="inferred from homology"/>
<dbReference type="InterPro" id="IPR025965">
    <property type="entry name" value="FlgD/Vpr_Ig-like"/>
</dbReference>
<feature type="domain" description="FlgD/Vpr Ig-like" evidence="7">
    <location>
        <begin position="104"/>
        <end position="171"/>
    </location>
</feature>
<feature type="region of interest" description="Disordered" evidence="6">
    <location>
        <begin position="1"/>
        <end position="22"/>
    </location>
</feature>
<dbReference type="NCBIfam" id="NF009453">
    <property type="entry name" value="PRK12813.1"/>
    <property type="match status" value="1"/>
</dbReference>
<evidence type="ECO:0000313" key="8">
    <source>
        <dbReference type="EMBL" id="SMY08246.1"/>
    </source>
</evidence>
<dbReference type="OrthoDB" id="9785233at2"/>
<dbReference type="InterPro" id="IPR005648">
    <property type="entry name" value="FlgD"/>
</dbReference>
<dbReference type="Proteomes" id="UP000201613">
    <property type="component" value="Unassembled WGS sequence"/>
</dbReference>
<dbReference type="Pfam" id="PF03963">
    <property type="entry name" value="FlgD"/>
    <property type="match status" value="1"/>
</dbReference>
<accession>A0A238LH13</accession>
<evidence type="ECO:0000256" key="4">
    <source>
        <dbReference type="ARBA" id="ARBA00024746"/>
    </source>
</evidence>
<dbReference type="Pfam" id="PF13860">
    <property type="entry name" value="FlgD_ig"/>
    <property type="match status" value="1"/>
</dbReference>
<dbReference type="Gene3D" id="2.30.30.910">
    <property type="match status" value="1"/>
</dbReference>
<name>A0A238LH13_9RHOB</name>
<dbReference type="AlphaFoldDB" id="A0A238LH13"/>
<evidence type="ECO:0000256" key="6">
    <source>
        <dbReference type="SAM" id="MobiDB-lite"/>
    </source>
</evidence>
<dbReference type="Gene3D" id="2.60.40.4070">
    <property type="match status" value="1"/>
</dbReference>
<gene>
    <name evidence="8" type="primary">flgD</name>
    <name evidence="8" type="ORF">LOM8899_02396</name>
</gene>
<dbReference type="GO" id="GO:0044781">
    <property type="term" value="P:bacterial-type flagellum organization"/>
    <property type="evidence" value="ECO:0007669"/>
    <property type="project" value="UniProtKB-UniRule"/>
</dbReference>
<comment type="function">
    <text evidence="4 5">Required for flagellar hook formation. May act as a scaffolding protein.</text>
</comment>
<sequence>METQAVTSATTTAPTSSTSSASAISSDFDTFLQMLSVQMQNQDPLNPIESTDFAVQLATFSSVEQQVLTNDLLVALSSQIALSNVAEMSAWVGQEVRAAMPTYFDGSPVDIAPNPAAIAENVELVVRDETGTEVQRYSIPVSAEPIQWEGVNDLGEPFPPGVYSFEVVSYAGGEVILQETADVYGVVNEVMSEGGEIILVMDGDVAVLASQVGALRAPTDSPS</sequence>
<comment type="similarity">
    <text evidence="1 5">Belongs to the FlgD family.</text>
</comment>
<keyword evidence="9" id="KW-1185">Reference proteome</keyword>